<dbReference type="PANTHER" id="PTHR48013">
    <property type="entry name" value="DUAL SPECIFICITY MITOGEN-ACTIVATED PROTEIN KINASE KINASE 5-RELATED"/>
    <property type="match status" value="1"/>
</dbReference>
<evidence type="ECO:0000259" key="13">
    <source>
        <dbReference type="PROSITE" id="PS50102"/>
    </source>
</evidence>
<feature type="domain" description="Protein kinase" evidence="12">
    <location>
        <begin position="875"/>
        <end position="1147"/>
    </location>
</feature>
<evidence type="ECO:0000259" key="12">
    <source>
        <dbReference type="PROSITE" id="PS50011"/>
    </source>
</evidence>
<dbReference type="InterPro" id="IPR011009">
    <property type="entry name" value="Kinase-like_dom_sf"/>
</dbReference>
<evidence type="ECO:0000313" key="16">
    <source>
        <dbReference type="EMBL" id="KAB5591057.1"/>
    </source>
</evidence>
<dbReference type="GO" id="GO:0006396">
    <property type="term" value="P:RNA processing"/>
    <property type="evidence" value="ECO:0007669"/>
    <property type="project" value="InterPro"/>
</dbReference>
<feature type="region of interest" description="Disordered" evidence="11">
    <location>
        <begin position="131"/>
        <end position="150"/>
    </location>
</feature>
<dbReference type="GO" id="GO:0003723">
    <property type="term" value="F:RNA binding"/>
    <property type="evidence" value="ECO:0007669"/>
    <property type="project" value="UniProtKB-UniRule"/>
</dbReference>
<dbReference type="OrthoDB" id="10252354at2759"/>
<dbReference type="InterPro" id="IPR012677">
    <property type="entry name" value="Nucleotide-bd_a/b_plait_sf"/>
</dbReference>
<feature type="compositionally biased region" description="Basic and acidic residues" evidence="11">
    <location>
        <begin position="43"/>
        <end position="57"/>
    </location>
</feature>
<dbReference type="InterPro" id="IPR017441">
    <property type="entry name" value="Protein_kinase_ATP_BS"/>
</dbReference>
<dbReference type="SUPFAM" id="SSF109905">
    <property type="entry name" value="Surp module (SWAP domain)"/>
    <property type="match status" value="1"/>
</dbReference>
<dbReference type="SUPFAM" id="SSF54928">
    <property type="entry name" value="RNA-binding domain, RBD"/>
    <property type="match status" value="1"/>
</dbReference>
<dbReference type="Gene3D" id="1.10.510.10">
    <property type="entry name" value="Transferase(Phosphotransferase) domain 1"/>
    <property type="match status" value="1"/>
</dbReference>
<comment type="caution">
    <text evidence="16">The sequence shown here is derived from an EMBL/GenBank/DDBJ whole genome shotgun (WGS) entry which is preliminary data.</text>
</comment>
<dbReference type="FunFam" id="1.10.510.10:FF:000433">
    <property type="entry name" value="MAP kinase kinase PBS2"/>
    <property type="match status" value="1"/>
</dbReference>
<keyword evidence="1" id="KW-0723">Serine/threonine-protein kinase</keyword>
<dbReference type="GO" id="GO:0004674">
    <property type="term" value="F:protein serine/threonine kinase activity"/>
    <property type="evidence" value="ECO:0007669"/>
    <property type="project" value="UniProtKB-KW"/>
</dbReference>
<keyword evidence="5 16" id="KW-0418">Kinase</keyword>
<evidence type="ECO:0000259" key="14">
    <source>
        <dbReference type="PROSITE" id="PS50128"/>
    </source>
</evidence>
<dbReference type="PROSITE" id="PS50011">
    <property type="entry name" value="PROTEIN_KINASE_DOM"/>
    <property type="match status" value="1"/>
</dbReference>
<proteinExistence type="inferred from homology"/>
<keyword evidence="3" id="KW-0808">Transferase</keyword>
<dbReference type="GO" id="GO:0038066">
    <property type="term" value="P:p38MAPK cascade"/>
    <property type="evidence" value="ECO:0007669"/>
    <property type="project" value="UniProtKB-ARBA"/>
</dbReference>
<dbReference type="PROSITE" id="PS50102">
    <property type="entry name" value="RRM"/>
    <property type="match status" value="1"/>
</dbReference>
<dbReference type="EC" id="2.7.12.2" evidence="8"/>
<evidence type="ECO:0000256" key="4">
    <source>
        <dbReference type="ARBA" id="ARBA00022741"/>
    </source>
</evidence>
<evidence type="ECO:0000256" key="10">
    <source>
        <dbReference type="PROSITE-ProRule" id="PRU10141"/>
    </source>
</evidence>
<evidence type="ECO:0000256" key="7">
    <source>
        <dbReference type="ARBA" id="ARBA00038035"/>
    </source>
</evidence>
<feature type="compositionally biased region" description="Basic and acidic residues" evidence="11">
    <location>
        <begin position="632"/>
        <end position="643"/>
    </location>
</feature>
<comment type="similarity">
    <text evidence="7">Belongs to the protein kinase superfamily. STE Ser/Thr protein kinase family. MAP kinase kinase subfamily.</text>
</comment>
<protein>
    <recommendedName>
        <fullName evidence="8">mitogen-activated protein kinase kinase</fullName>
        <ecNumber evidence="8">2.7.12.2</ecNumber>
    </recommendedName>
</protein>
<dbReference type="InterPro" id="IPR008271">
    <property type="entry name" value="Ser/Thr_kinase_AS"/>
</dbReference>
<evidence type="ECO:0000259" key="15">
    <source>
        <dbReference type="PROSITE" id="PS51391"/>
    </source>
</evidence>
<accession>A0A5N5QIE2</accession>
<dbReference type="AlphaFoldDB" id="A0A5N5QIE2"/>
<feature type="region of interest" description="Disordered" evidence="11">
    <location>
        <begin position="434"/>
        <end position="457"/>
    </location>
</feature>
<dbReference type="Pfam" id="PF01805">
    <property type="entry name" value="Surp"/>
    <property type="match status" value="1"/>
</dbReference>
<evidence type="ECO:0000256" key="9">
    <source>
        <dbReference type="PROSITE-ProRule" id="PRU00176"/>
    </source>
</evidence>
<dbReference type="PROSITE" id="PS00108">
    <property type="entry name" value="PROTEIN_KINASE_ST"/>
    <property type="match status" value="1"/>
</dbReference>
<dbReference type="SUPFAM" id="SSF56112">
    <property type="entry name" value="Protein kinase-like (PK-like)"/>
    <property type="match status" value="1"/>
</dbReference>
<keyword evidence="4 10" id="KW-0547">Nucleotide-binding</keyword>
<dbReference type="GO" id="GO:0005737">
    <property type="term" value="C:cytoplasm"/>
    <property type="evidence" value="ECO:0007669"/>
    <property type="project" value="UniProtKB-ARBA"/>
</dbReference>
<feature type="domain" description="RRM" evidence="13">
    <location>
        <begin position="202"/>
        <end position="295"/>
    </location>
</feature>
<reference evidence="16 17" key="1">
    <citation type="journal article" date="2019" name="Fungal Biol. Biotechnol.">
        <title>Draft genome sequence of fastidious pathogen Ceratobasidium theobromae, which causes vascular-streak dieback in Theobroma cacao.</title>
        <authorList>
            <person name="Ali S.S."/>
            <person name="Asman A."/>
            <person name="Shao J."/>
            <person name="Firmansyah A.P."/>
            <person name="Susilo A.W."/>
            <person name="Rosmana A."/>
            <person name="McMahon P."/>
            <person name="Junaid M."/>
            <person name="Guest D."/>
            <person name="Kheng T.Y."/>
            <person name="Meinhardt L.W."/>
            <person name="Bailey B.A."/>
        </authorList>
    </citation>
    <scope>NUCLEOTIDE SEQUENCE [LARGE SCALE GENOMIC DNA]</scope>
    <source>
        <strain evidence="16 17">CT2</strain>
    </source>
</reference>
<sequence length="1233" mass="133663">MDKKKLAMMFNVDDDDAPPFQQKQLDEYKLAHYSQGVVRKSKREKEREAAEAKKREEEEQAAQAYAEFIDAFDTEGPRQKSRSGGGFVRAGGEGTYKPSTGRTAFEDSSSKPGFKVCHLYSLCSGILKMGGDQDRASSPGPAKPKPKGQRAMDAFLEEIKRDQAERESRLKKYAGSHGSSVSAMAAYESQSGSRDRGDPATTNIFVANLPPNIDENSLGMFFARMGPVGSVKIMWPRTDPHHPPPPPGSDISTSARRGMSGFVSFMTRADAEAAVRELDGFDWGGSVLRVGWSKAVPIAARPMFGRGRDQDRGLHGEPRIRGAGRARERISGPATIVIGIMIGTRALGARGRGLAQGAAVNAEVGPCLTLRAPGLEEFIRKVAEKVKRNGRAFQTLLETREKNNPSFSFLWDDGNPGHLLYKHLMDGASLPPPPAIFDEDGPHSAYSTDSGEDSERERIRKGTLGKLARKRFHILLRGLSGKRGELARCMAFSLEHAESAAEVGGWASKTITNTAQVAEIIISSLVVDSTPVPRKIARLHLICDILHNSAASITNAWKFRQEFESRLGGVFDHLRAIHQSFPGRITAETFKKQVLSVVEVWEDWIVFAPEFTNELRRRLDGREDEGGGSEGGEGREEERAEKKAMGSKFKAAAFGAVVEPVASADDIDGEDIEKAENIDGEDIDGEDMEKGQVERQNEVIVDRATTMADEQAANGRRTARPPLRPPIAARGMRIPPGLQAKMQAPSPDIAGLSSAFAHAGISDGIPDGISAISAPATPRRPVGLSARRRPPGTIADIDPALRAPPPGIGTAATALPGRPPVADPPRRTGGTPFANFSKIVDPSGVLRFGGGKAVIHAAGVDFSNGSSFKINMSEFRLEEELGRGNYGTVKKVFHKPTNVVMAMKVRSLSLLFPAHLSQEIRLELDDAKLNAILMELDILHRAVAPEIVDFYGAFFIESCVYYCMEYMDAGSLDTLNGVGVPEDVLARITASMVRGLKFLKDELQIMHRDVKPTNVLVNLKGAVKLCDFGVSGQLERSLAKTNIGCQSYMAPERIKGESLNNVGTYTVSSDVWSLGLSIIEVAIGAYPYPPETYSNVFAQLTAIVHGPPPELPEGKYSTEAAQFVASCLMKEPTKRATYAELLDHPWLFADRGREVDMAGWVAEAITFREAKRAAGVEVSSSDDRVPDKKTVEAAVKAGEVDGDAIPEQPVQNGASLEPTNDPTPAQDTPDEAR</sequence>
<dbReference type="FunFam" id="3.30.200.20:FF:000341">
    <property type="entry name" value="MAP kinase kinase PBS2"/>
    <property type="match status" value="1"/>
</dbReference>
<feature type="domain" description="SURP motif" evidence="14">
    <location>
        <begin position="378"/>
        <end position="421"/>
    </location>
</feature>
<keyword evidence="2" id="KW-0597">Phosphoprotein</keyword>
<dbReference type="Gene3D" id="3.30.70.330">
    <property type="match status" value="1"/>
</dbReference>
<dbReference type="Pfam" id="PF04818">
    <property type="entry name" value="CID"/>
    <property type="match status" value="1"/>
</dbReference>
<dbReference type="SMART" id="SM00220">
    <property type="entry name" value="S_TKc"/>
    <property type="match status" value="1"/>
</dbReference>
<evidence type="ECO:0000313" key="17">
    <source>
        <dbReference type="Proteomes" id="UP000383932"/>
    </source>
</evidence>
<dbReference type="InterPro" id="IPR000719">
    <property type="entry name" value="Prot_kinase_dom"/>
</dbReference>
<feature type="region of interest" description="Disordered" evidence="11">
    <location>
        <begin position="773"/>
        <end position="803"/>
    </location>
</feature>
<keyword evidence="6 10" id="KW-0067">ATP-binding</keyword>
<dbReference type="InterPro" id="IPR008942">
    <property type="entry name" value="ENTH_VHS"/>
</dbReference>
<dbReference type="Gene3D" id="1.10.10.790">
    <property type="entry name" value="Surp module"/>
    <property type="match status" value="1"/>
</dbReference>
<dbReference type="EMBL" id="SSOP01000126">
    <property type="protein sequence ID" value="KAB5591057.1"/>
    <property type="molecule type" value="Genomic_DNA"/>
</dbReference>
<feature type="region of interest" description="Disordered" evidence="11">
    <location>
        <begin position="36"/>
        <end position="110"/>
    </location>
</feature>
<dbReference type="PROSITE" id="PS51391">
    <property type="entry name" value="CID"/>
    <property type="match status" value="1"/>
</dbReference>
<dbReference type="Gene3D" id="1.25.40.90">
    <property type="match status" value="1"/>
</dbReference>
<dbReference type="GO" id="GO:0005524">
    <property type="term" value="F:ATP binding"/>
    <property type="evidence" value="ECO:0007669"/>
    <property type="project" value="UniProtKB-UniRule"/>
</dbReference>
<evidence type="ECO:0000256" key="5">
    <source>
        <dbReference type="ARBA" id="ARBA00022777"/>
    </source>
</evidence>
<name>A0A5N5QIE2_9AGAM</name>
<evidence type="ECO:0000256" key="11">
    <source>
        <dbReference type="SAM" id="MobiDB-lite"/>
    </source>
</evidence>
<dbReference type="Proteomes" id="UP000383932">
    <property type="component" value="Unassembled WGS sequence"/>
</dbReference>
<dbReference type="PANTHER" id="PTHR48013:SF25">
    <property type="entry name" value="MAP KINASE KINASE PBS2"/>
    <property type="match status" value="1"/>
</dbReference>
<evidence type="ECO:0000256" key="3">
    <source>
        <dbReference type="ARBA" id="ARBA00022679"/>
    </source>
</evidence>
<dbReference type="InterPro" id="IPR035979">
    <property type="entry name" value="RBD_domain_sf"/>
</dbReference>
<dbReference type="PROSITE" id="PS50128">
    <property type="entry name" value="SURP"/>
    <property type="match status" value="1"/>
</dbReference>
<keyword evidence="17" id="KW-1185">Reference proteome</keyword>
<dbReference type="SMART" id="SM00360">
    <property type="entry name" value="RRM"/>
    <property type="match status" value="1"/>
</dbReference>
<keyword evidence="9" id="KW-0694">RNA-binding</keyword>
<dbReference type="GO" id="GO:0071474">
    <property type="term" value="P:cellular hyperosmotic response"/>
    <property type="evidence" value="ECO:0007669"/>
    <property type="project" value="TreeGrafter"/>
</dbReference>
<feature type="region of interest" description="Disordered" evidence="11">
    <location>
        <begin position="1196"/>
        <end position="1233"/>
    </location>
</feature>
<feature type="binding site" evidence="10">
    <location>
        <position position="904"/>
    </location>
    <ligand>
        <name>ATP</name>
        <dbReference type="ChEBI" id="CHEBI:30616"/>
    </ligand>
</feature>
<dbReference type="SMART" id="SM00648">
    <property type="entry name" value="SWAP"/>
    <property type="match status" value="1"/>
</dbReference>
<dbReference type="InterPro" id="IPR000504">
    <property type="entry name" value="RRM_dom"/>
</dbReference>
<evidence type="ECO:0000256" key="1">
    <source>
        <dbReference type="ARBA" id="ARBA00022527"/>
    </source>
</evidence>
<evidence type="ECO:0000256" key="8">
    <source>
        <dbReference type="ARBA" id="ARBA00038999"/>
    </source>
</evidence>
<dbReference type="InterPro" id="IPR035967">
    <property type="entry name" value="SWAP/Surp_sf"/>
</dbReference>
<gene>
    <name evidence="16" type="ORF">CTheo_5497</name>
</gene>
<evidence type="ECO:0000256" key="2">
    <source>
        <dbReference type="ARBA" id="ARBA00022553"/>
    </source>
</evidence>
<dbReference type="PROSITE" id="PS00107">
    <property type="entry name" value="PROTEIN_KINASE_ATP"/>
    <property type="match status" value="1"/>
</dbReference>
<evidence type="ECO:0000256" key="6">
    <source>
        <dbReference type="ARBA" id="ARBA00022840"/>
    </source>
</evidence>
<dbReference type="Pfam" id="PF00069">
    <property type="entry name" value="Pkinase"/>
    <property type="match status" value="1"/>
</dbReference>
<organism evidence="16 17">
    <name type="scientific">Ceratobasidium theobromae</name>
    <dbReference type="NCBI Taxonomy" id="1582974"/>
    <lineage>
        <taxon>Eukaryota</taxon>
        <taxon>Fungi</taxon>
        <taxon>Dikarya</taxon>
        <taxon>Basidiomycota</taxon>
        <taxon>Agaricomycotina</taxon>
        <taxon>Agaricomycetes</taxon>
        <taxon>Cantharellales</taxon>
        <taxon>Ceratobasidiaceae</taxon>
        <taxon>Ceratobasidium</taxon>
    </lineage>
</organism>
<dbReference type="InterPro" id="IPR000061">
    <property type="entry name" value="Surp"/>
</dbReference>
<dbReference type="SMART" id="SM00582">
    <property type="entry name" value="RPR"/>
    <property type="match status" value="1"/>
</dbReference>
<feature type="region of interest" description="Disordered" evidence="11">
    <location>
        <begin position="619"/>
        <end position="643"/>
    </location>
</feature>
<feature type="compositionally biased region" description="Gly residues" evidence="11">
    <location>
        <begin position="83"/>
        <end position="94"/>
    </location>
</feature>
<dbReference type="GO" id="GO:0004708">
    <property type="term" value="F:MAP kinase kinase activity"/>
    <property type="evidence" value="ECO:0007669"/>
    <property type="project" value="UniProtKB-EC"/>
</dbReference>
<feature type="compositionally biased region" description="Polar residues" evidence="11">
    <location>
        <begin position="1209"/>
        <end position="1226"/>
    </location>
</feature>
<dbReference type="GO" id="GO:0032991">
    <property type="term" value="C:protein-containing complex"/>
    <property type="evidence" value="ECO:0007669"/>
    <property type="project" value="UniProtKB-ARBA"/>
</dbReference>
<dbReference type="Gene3D" id="3.30.200.20">
    <property type="entry name" value="Phosphorylase Kinase, domain 1"/>
    <property type="match status" value="1"/>
</dbReference>
<feature type="domain" description="CID" evidence="15">
    <location>
        <begin position="464"/>
        <end position="623"/>
    </location>
</feature>
<dbReference type="InterPro" id="IPR006569">
    <property type="entry name" value="CID_dom"/>
</dbReference>